<evidence type="ECO:0000313" key="3">
    <source>
        <dbReference type="Proteomes" id="UP000027138"/>
    </source>
</evidence>
<evidence type="ECO:0000256" key="1">
    <source>
        <dbReference type="SAM" id="MobiDB-lite"/>
    </source>
</evidence>
<dbReference type="EMBL" id="KK914206">
    <property type="protein sequence ID" value="KDP46876.1"/>
    <property type="molecule type" value="Genomic_DNA"/>
</dbReference>
<feature type="compositionally biased region" description="Polar residues" evidence="1">
    <location>
        <begin position="100"/>
        <end position="110"/>
    </location>
</feature>
<name>A0A067LEH7_JATCU</name>
<dbReference type="STRING" id="180498.A0A067LEH7"/>
<sequence>MRVIVGNGVASITPQLEDLIDRALGLGPATVSQNNYEIEISQADMSDDRDHEERKVRVRDKPHISKAERRKLKKGQKSDVGDANDDEKEESKENNVSVNSQPETSIQNNKAGGGKISREQKSKLKKMKEKYANQDGEERSIRMAYWLLLEIQERNMKRHKMKMLLLAKGNHLLLVLTMLQKYVINAKRQVLNGC</sequence>
<accession>A0A067LEH7</accession>
<feature type="region of interest" description="Disordered" evidence="1">
    <location>
        <begin position="40"/>
        <end position="131"/>
    </location>
</feature>
<keyword evidence="3" id="KW-1185">Reference proteome</keyword>
<protein>
    <submittedName>
        <fullName evidence="2">Uncharacterized protein</fullName>
    </submittedName>
</protein>
<evidence type="ECO:0000313" key="2">
    <source>
        <dbReference type="EMBL" id="KDP46876.1"/>
    </source>
</evidence>
<dbReference type="Proteomes" id="UP000027138">
    <property type="component" value="Unassembled WGS sequence"/>
</dbReference>
<dbReference type="OrthoDB" id="207084at2759"/>
<gene>
    <name evidence="2" type="ORF">JCGZ_24085</name>
</gene>
<proteinExistence type="predicted"/>
<reference evidence="2 3" key="1">
    <citation type="journal article" date="2014" name="PLoS ONE">
        <title>Global Analysis of Gene Expression Profiles in Physic Nut (Jatropha curcas L.) Seedlings Exposed to Salt Stress.</title>
        <authorList>
            <person name="Zhang L."/>
            <person name="Zhang C."/>
            <person name="Wu P."/>
            <person name="Chen Y."/>
            <person name="Li M."/>
            <person name="Jiang H."/>
            <person name="Wu G."/>
        </authorList>
    </citation>
    <scope>NUCLEOTIDE SEQUENCE [LARGE SCALE GENOMIC DNA]</scope>
    <source>
        <strain evidence="3">cv. GZQX0401</strain>
        <tissue evidence="2">Young leaves</tissue>
    </source>
</reference>
<feature type="compositionally biased region" description="Basic and acidic residues" evidence="1">
    <location>
        <begin position="46"/>
        <end position="67"/>
    </location>
</feature>
<organism evidence="2 3">
    <name type="scientific">Jatropha curcas</name>
    <name type="common">Barbados nut</name>
    <dbReference type="NCBI Taxonomy" id="180498"/>
    <lineage>
        <taxon>Eukaryota</taxon>
        <taxon>Viridiplantae</taxon>
        <taxon>Streptophyta</taxon>
        <taxon>Embryophyta</taxon>
        <taxon>Tracheophyta</taxon>
        <taxon>Spermatophyta</taxon>
        <taxon>Magnoliopsida</taxon>
        <taxon>eudicotyledons</taxon>
        <taxon>Gunneridae</taxon>
        <taxon>Pentapetalae</taxon>
        <taxon>rosids</taxon>
        <taxon>fabids</taxon>
        <taxon>Malpighiales</taxon>
        <taxon>Euphorbiaceae</taxon>
        <taxon>Crotonoideae</taxon>
        <taxon>Jatropheae</taxon>
        <taxon>Jatropha</taxon>
    </lineage>
</organism>
<dbReference type="AlphaFoldDB" id="A0A067LEH7"/>